<reference evidence="3" key="1">
    <citation type="submission" date="2022-11" db="UniProtKB">
        <authorList>
            <consortium name="WormBaseParasite"/>
        </authorList>
    </citation>
    <scope>IDENTIFICATION</scope>
</reference>
<keyword evidence="1" id="KW-0812">Transmembrane</keyword>
<evidence type="ECO:0000256" key="1">
    <source>
        <dbReference type="SAM" id="Phobius"/>
    </source>
</evidence>
<dbReference type="AlphaFoldDB" id="A0A915BY49"/>
<dbReference type="CDD" id="cd12841">
    <property type="entry name" value="TM_EphA1"/>
    <property type="match status" value="1"/>
</dbReference>
<name>A0A915BY49_PARUN</name>
<keyword evidence="2" id="KW-1185">Reference proteome</keyword>
<keyword evidence="1" id="KW-0472">Membrane</keyword>
<organism evidence="2 3">
    <name type="scientific">Parascaris univalens</name>
    <name type="common">Nematode worm</name>
    <dbReference type="NCBI Taxonomy" id="6257"/>
    <lineage>
        <taxon>Eukaryota</taxon>
        <taxon>Metazoa</taxon>
        <taxon>Ecdysozoa</taxon>
        <taxon>Nematoda</taxon>
        <taxon>Chromadorea</taxon>
        <taxon>Rhabditida</taxon>
        <taxon>Spirurina</taxon>
        <taxon>Ascaridomorpha</taxon>
        <taxon>Ascaridoidea</taxon>
        <taxon>Ascarididae</taxon>
        <taxon>Parascaris</taxon>
    </lineage>
</organism>
<accession>A0A915BY49</accession>
<evidence type="ECO:0000313" key="3">
    <source>
        <dbReference type="WBParaSite" id="PgR068_g025_t01"/>
    </source>
</evidence>
<sequence>MDNWTATTTANSPEDSDGLSGGQIAGIVIGVLLFVALVIGGVFAFLKIKDRRKNQGEYHPQFEEFHHAKDLPYIQPPAIEGLI</sequence>
<dbReference type="WBParaSite" id="PgR068_g025_t01">
    <property type="protein sequence ID" value="PgR068_g025_t01"/>
    <property type="gene ID" value="PgR068_g025"/>
</dbReference>
<protein>
    <submittedName>
        <fullName evidence="3">Uncharacterized protein</fullName>
    </submittedName>
</protein>
<dbReference type="Proteomes" id="UP000887569">
    <property type="component" value="Unplaced"/>
</dbReference>
<proteinExistence type="predicted"/>
<keyword evidence="1" id="KW-1133">Transmembrane helix</keyword>
<feature type="transmembrane region" description="Helical" evidence="1">
    <location>
        <begin position="24"/>
        <end position="46"/>
    </location>
</feature>
<evidence type="ECO:0000313" key="2">
    <source>
        <dbReference type="Proteomes" id="UP000887569"/>
    </source>
</evidence>